<gene>
    <name evidence="1" type="ORF">S01H1_60419</name>
</gene>
<evidence type="ECO:0000313" key="1">
    <source>
        <dbReference type="EMBL" id="GAG20455.1"/>
    </source>
</evidence>
<dbReference type="EMBL" id="BARS01039570">
    <property type="protein sequence ID" value="GAG20455.1"/>
    <property type="molecule type" value="Genomic_DNA"/>
</dbReference>
<dbReference type="AlphaFoldDB" id="X0VQI4"/>
<reference evidence="1" key="1">
    <citation type="journal article" date="2014" name="Front. Microbiol.">
        <title>High frequency of phylogenetically diverse reductive dehalogenase-homologous genes in deep subseafloor sedimentary metagenomes.</title>
        <authorList>
            <person name="Kawai M."/>
            <person name="Futagami T."/>
            <person name="Toyoda A."/>
            <person name="Takaki Y."/>
            <person name="Nishi S."/>
            <person name="Hori S."/>
            <person name="Arai W."/>
            <person name="Tsubouchi T."/>
            <person name="Morono Y."/>
            <person name="Uchiyama I."/>
            <person name="Ito T."/>
            <person name="Fujiyama A."/>
            <person name="Inagaki F."/>
            <person name="Takami H."/>
        </authorList>
    </citation>
    <scope>NUCLEOTIDE SEQUENCE</scope>
    <source>
        <strain evidence="1">Expedition CK06-06</strain>
    </source>
</reference>
<accession>X0VQI4</accession>
<feature type="non-terminal residue" evidence="1">
    <location>
        <position position="1"/>
    </location>
</feature>
<sequence length="64" mass="7521">IIIEIIEDDMAVRSNFEFSSERKNLIKDVNLKKKIQLGISKLKEKVLINENIEEKIRENLNLLP</sequence>
<proteinExistence type="predicted"/>
<name>X0VQI4_9ZZZZ</name>
<protein>
    <submittedName>
        <fullName evidence="1">Uncharacterized protein</fullName>
    </submittedName>
</protein>
<organism evidence="1">
    <name type="scientific">marine sediment metagenome</name>
    <dbReference type="NCBI Taxonomy" id="412755"/>
    <lineage>
        <taxon>unclassified sequences</taxon>
        <taxon>metagenomes</taxon>
        <taxon>ecological metagenomes</taxon>
    </lineage>
</organism>
<comment type="caution">
    <text evidence="1">The sequence shown here is derived from an EMBL/GenBank/DDBJ whole genome shotgun (WGS) entry which is preliminary data.</text>
</comment>